<gene>
    <name evidence="2" type="ORF">D5H78_16360</name>
</gene>
<accession>A0A3A3YUC9</accession>
<keyword evidence="3" id="KW-1185">Reference proteome</keyword>
<organism evidence="2 3">
    <name type="scientific">Vallicoccus soli</name>
    <dbReference type="NCBI Taxonomy" id="2339232"/>
    <lineage>
        <taxon>Bacteria</taxon>
        <taxon>Bacillati</taxon>
        <taxon>Actinomycetota</taxon>
        <taxon>Actinomycetes</taxon>
        <taxon>Motilibacterales</taxon>
        <taxon>Vallicoccaceae</taxon>
        <taxon>Vallicoccus</taxon>
    </lineage>
</organism>
<dbReference type="AlphaFoldDB" id="A0A3A3YUC9"/>
<dbReference type="SUPFAM" id="SSF54593">
    <property type="entry name" value="Glyoxalase/Bleomycin resistance protein/Dihydroxybiphenyl dioxygenase"/>
    <property type="match status" value="2"/>
</dbReference>
<dbReference type="InterPro" id="IPR029068">
    <property type="entry name" value="Glyas_Bleomycin-R_OHBP_Dase"/>
</dbReference>
<dbReference type="Pfam" id="PF18029">
    <property type="entry name" value="Glyoxalase_6"/>
    <property type="match status" value="2"/>
</dbReference>
<dbReference type="PANTHER" id="PTHR35908:SF1">
    <property type="entry name" value="CONSERVED PROTEIN"/>
    <property type="match status" value="1"/>
</dbReference>
<evidence type="ECO:0000313" key="2">
    <source>
        <dbReference type="EMBL" id="RJK93402.1"/>
    </source>
</evidence>
<dbReference type="OrthoDB" id="3212826at2"/>
<dbReference type="PANTHER" id="PTHR35908">
    <property type="entry name" value="HYPOTHETICAL FUSION PROTEIN"/>
    <property type="match status" value="1"/>
</dbReference>
<comment type="caution">
    <text evidence="2">The sequence shown here is derived from an EMBL/GenBank/DDBJ whole genome shotgun (WGS) entry which is preliminary data.</text>
</comment>
<dbReference type="RefSeq" id="WP_119951588.1">
    <property type="nucleotide sequence ID" value="NZ_QZEZ01000009.1"/>
</dbReference>
<dbReference type="Gene3D" id="3.10.180.10">
    <property type="entry name" value="2,3-Dihydroxybiphenyl 1,2-Dioxygenase, domain 1"/>
    <property type="match status" value="2"/>
</dbReference>
<protein>
    <recommendedName>
        <fullName evidence="1">Glyoxalase-like domain-containing protein</fullName>
    </recommendedName>
</protein>
<proteinExistence type="predicted"/>
<reference evidence="2 3" key="1">
    <citation type="submission" date="2018-09" db="EMBL/GenBank/DDBJ databases">
        <title>YIM 75000 draft genome.</title>
        <authorList>
            <person name="Tang S."/>
            <person name="Feng Y."/>
        </authorList>
    </citation>
    <scope>NUCLEOTIDE SEQUENCE [LARGE SCALE GENOMIC DNA]</scope>
    <source>
        <strain evidence="2 3">YIM 75000</strain>
    </source>
</reference>
<feature type="domain" description="Glyoxalase-like" evidence="1">
    <location>
        <begin position="9"/>
        <end position="110"/>
    </location>
</feature>
<dbReference type="Proteomes" id="UP000265614">
    <property type="component" value="Unassembled WGS sequence"/>
</dbReference>
<sequence>MALARWKDLCIDVADPARAAAFWALALGLRAEPRGDDLTKLAGDPPERVVWLNRVPEPKTGKSRAHLDLVLAAAEVDALLAAGGARVAEHGERGLRWDVLADPGGVELCAFAPVQDAAPAVPTALVVDSLDPVADAAWWAGVLGAQVVEGPDGRPRWLSAVPGLPWDVWKFVPVDDARTGKNRVHWDVWCDDLDALLERGARVLPGYPGDEHWRVLADPAGNEFCAAVPR</sequence>
<dbReference type="EMBL" id="QZEZ01000009">
    <property type="protein sequence ID" value="RJK93402.1"/>
    <property type="molecule type" value="Genomic_DNA"/>
</dbReference>
<dbReference type="InterPro" id="IPR041581">
    <property type="entry name" value="Glyoxalase_6"/>
</dbReference>
<feature type="domain" description="Glyoxalase-like" evidence="1">
    <location>
        <begin position="125"/>
        <end position="226"/>
    </location>
</feature>
<name>A0A3A3YUC9_9ACTN</name>
<evidence type="ECO:0000313" key="3">
    <source>
        <dbReference type="Proteomes" id="UP000265614"/>
    </source>
</evidence>
<evidence type="ECO:0000259" key="1">
    <source>
        <dbReference type="Pfam" id="PF18029"/>
    </source>
</evidence>